<dbReference type="PROSITE" id="PS50222">
    <property type="entry name" value="EF_HAND_2"/>
    <property type="match status" value="3"/>
</dbReference>
<evidence type="ECO:0000259" key="5">
    <source>
        <dbReference type="PROSITE" id="PS50222"/>
    </source>
</evidence>
<dbReference type="InterPro" id="IPR051581">
    <property type="entry name" value="Ca-bind"/>
</dbReference>
<sequence>MPSPLKGVEALSLSEMQVSGKKKDHPSISDYYRAQGDTGRPLTYQHGLSNFSSVQLGDDRVSFKKSVSQDVYKLDTERQQAMLESSMEPAAATKSPAELSRQYKEATELVGEEKINHMEQMMRDKLQQRTKTGPFQLRKTFKYFDRDGSGGIDFDEFQRAMELMGFQFNEMQQLALFARYDESCTGDVDYTEFVNKLMESDFKGVASSAHGGRLFNMVQKTFSMKDLDEGAEGKRAEEHDSDVDSDLDEEERDKFRKQEVKKIFMMLDDDNSGDLDKREVNLMMLALGRQITRAELDRGWETIDSNNSGTIDFEEFYEWYVSVAR</sequence>
<dbReference type="PANTHER" id="PTHR34524:SF6">
    <property type="entry name" value="CALCYPHOSINE LIKE"/>
    <property type="match status" value="1"/>
</dbReference>
<evidence type="ECO:0000313" key="7">
    <source>
        <dbReference type="Proteomes" id="UP001165060"/>
    </source>
</evidence>
<protein>
    <recommendedName>
        <fullName evidence="5">EF-hand domain-containing protein</fullName>
    </recommendedName>
</protein>
<dbReference type="InterPro" id="IPR011992">
    <property type="entry name" value="EF-hand-dom_pair"/>
</dbReference>
<feature type="domain" description="EF-hand" evidence="5">
    <location>
        <begin position="291"/>
        <end position="325"/>
    </location>
</feature>
<feature type="domain" description="EF-hand" evidence="5">
    <location>
        <begin position="132"/>
        <end position="167"/>
    </location>
</feature>
<gene>
    <name evidence="6" type="ORF">TeGR_g479</name>
</gene>
<feature type="domain" description="EF-hand" evidence="5">
    <location>
        <begin position="255"/>
        <end position="290"/>
    </location>
</feature>
<keyword evidence="3" id="KW-0106">Calcium</keyword>
<feature type="compositionally biased region" description="Acidic residues" evidence="4">
    <location>
        <begin position="239"/>
        <end position="251"/>
    </location>
</feature>
<keyword evidence="1" id="KW-0479">Metal-binding</keyword>
<proteinExistence type="predicted"/>
<comment type="caution">
    <text evidence="6">The sequence shown here is derived from an EMBL/GenBank/DDBJ whole genome shotgun (WGS) entry which is preliminary data.</text>
</comment>
<organism evidence="6 7">
    <name type="scientific">Tetraparma gracilis</name>
    <dbReference type="NCBI Taxonomy" id="2962635"/>
    <lineage>
        <taxon>Eukaryota</taxon>
        <taxon>Sar</taxon>
        <taxon>Stramenopiles</taxon>
        <taxon>Ochrophyta</taxon>
        <taxon>Bolidophyceae</taxon>
        <taxon>Parmales</taxon>
        <taxon>Triparmaceae</taxon>
        <taxon>Tetraparma</taxon>
    </lineage>
</organism>
<keyword evidence="7" id="KW-1185">Reference proteome</keyword>
<feature type="region of interest" description="Disordered" evidence="4">
    <location>
        <begin position="228"/>
        <end position="252"/>
    </location>
</feature>
<evidence type="ECO:0000256" key="2">
    <source>
        <dbReference type="ARBA" id="ARBA00022737"/>
    </source>
</evidence>
<dbReference type="Pfam" id="PF13499">
    <property type="entry name" value="EF-hand_7"/>
    <property type="match status" value="2"/>
</dbReference>
<evidence type="ECO:0000256" key="1">
    <source>
        <dbReference type="ARBA" id="ARBA00022723"/>
    </source>
</evidence>
<feature type="compositionally biased region" description="Basic and acidic residues" evidence="4">
    <location>
        <begin position="228"/>
        <end position="238"/>
    </location>
</feature>
<dbReference type="Proteomes" id="UP001165060">
    <property type="component" value="Unassembled WGS sequence"/>
</dbReference>
<dbReference type="CDD" id="cd00051">
    <property type="entry name" value="EFh"/>
    <property type="match status" value="2"/>
</dbReference>
<dbReference type="InterPro" id="IPR002048">
    <property type="entry name" value="EF_hand_dom"/>
</dbReference>
<reference evidence="6 7" key="1">
    <citation type="journal article" date="2023" name="Commun. Biol.">
        <title>Genome analysis of Parmales, the sister group of diatoms, reveals the evolutionary specialization of diatoms from phago-mixotrophs to photoautotrophs.</title>
        <authorList>
            <person name="Ban H."/>
            <person name="Sato S."/>
            <person name="Yoshikawa S."/>
            <person name="Yamada K."/>
            <person name="Nakamura Y."/>
            <person name="Ichinomiya M."/>
            <person name="Sato N."/>
            <person name="Blanc-Mathieu R."/>
            <person name="Endo H."/>
            <person name="Kuwata A."/>
            <person name="Ogata H."/>
        </authorList>
    </citation>
    <scope>NUCLEOTIDE SEQUENCE [LARGE SCALE GENOMIC DNA]</scope>
</reference>
<dbReference type="SUPFAM" id="SSF47473">
    <property type="entry name" value="EF-hand"/>
    <property type="match status" value="1"/>
</dbReference>
<dbReference type="EMBL" id="BRYB01001938">
    <property type="protein sequence ID" value="GMI36726.1"/>
    <property type="molecule type" value="Genomic_DNA"/>
</dbReference>
<dbReference type="InterPro" id="IPR018247">
    <property type="entry name" value="EF_Hand_1_Ca_BS"/>
</dbReference>
<evidence type="ECO:0000256" key="4">
    <source>
        <dbReference type="SAM" id="MobiDB-lite"/>
    </source>
</evidence>
<evidence type="ECO:0000313" key="6">
    <source>
        <dbReference type="EMBL" id="GMI36726.1"/>
    </source>
</evidence>
<dbReference type="PROSITE" id="PS00018">
    <property type="entry name" value="EF_HAND_1"/>
    <property type="match status" value="3"/>
</dbReference>
<accession>A0ABQ6N0U5</accession>
<name>A0ABQ6N0U5_9STRA</name>
<dbReference type="PANTHER" id="PTHR34524">
    <property type="entry name" value="CALCYPHOSIN"/>
    <property type="match status" value="1"/>
</dbReference>
<dbReference type="Gene3D" id="1.10.238.10">
    <property type="entry name" value="EF-hand"/>
    <property type="match status" value="2"/>
</dbReference>
<evidence type="ECO:0000256" key="3">
    <source>
        <dbReference type="ARBA" id="ARBA00022837"/>
    </source>
</evidence>
<keyword evidence="2" id="KW-0677">Repeat</keyword>
<dbReference type="SMART" id="SM00054">
    <property type="entry name" value="EFh"/>
    <property type="match status" value="4"/>
</dbReference>